<dbReference type="VEuPathDB" id="PlasmoDB:PVP01_0008230"/>
<accession>A0A1G4E4H6</accession>
<evidence type="ECO:0000313" key="1">
    <source>
        <dbReference type="EMBL" id="SCA60777.1"/>
    </source>
</evidence>
<reference evidence="1 2" key="1">
    <citation type="submission" date="2016-07" db="EMBL/GenBank/DDBJ databases">
        <authorList>
            <consortium name="Pathogen Informatics"/>
        </authorList>
    </citation>
    <scope>NUCLEOTIDE SEQUENCE [LARGE SCALE GENOMIC DNA]</scope>
</reference>
<dbReference type="AlphaFoldDB" id="A0A1G4E4H6"/>
<dbReference type="EMBL" id="FLYI01000493">
    <property type="protein sequence ID" value="SCA60777.1"/>
    <property type="molecule type" value="Genomic_DNA"/>
</dbReference>
<proteinExistence type="predicted"/>
<evidence type="ECO:0008006" key="3">
    <source>
        <dbReference type="Google" id="ProtNLM"/>
    </source>
</evidence>
<dbReference type="VEuPathDB" id="PlasmoDB:PVPAM_040006200"/>
<dbReference type="VEuPathDB" id="PlasmoDB:PVX_108260"/>
<dbReference type="Proteomes" id="UP000305196">
    <property type="component" value="Unassembled WGS sequence"/>
</dbReference>
<dbReference type="VEuPathDB" id="PlasmoDB:PVW1_140088400"/>
<name>A0A1G4E4H6_PLAVI</name>
<gene>
    <name evidence="1" type="ORF">PVC01_000118500</name>
</gene>
<sequence>MNSGNLRTIPIRVDVFLDQYSSFRKLPAEKRNVEIISNIDFINILRYPLNQNKKDINSWVDQYENKLNNFLHNYKDKIVKDDLSVYCRNINYLIDIIVQRIRMFKGIEQIEWENKIERTSIKVLSNNPWLKCERNFDNHKNRYVYVKKMMFDLCEDIDYIMKDVNLLNHKRCYNVIKRIKYRKDTLKKIYNSFNDGINYFFDNHCTISDIMNKFEKLKCKPKAKPTEVIPDNKDTILNQTETDVHEHQEDEIRGDVVPPTDVGDLESLSVELDLNEDSQKQPKLDTTYAAASLAGISLFGTILYKYRPFGLGSNLRRGARNGSNIFPIDNSVYDGNIMNNFEYLQTGIASDEYQVGYSSVTDY</sequence>
<evidence type="ECO:0000313" key="2">
    <source>
        <dbReference type="Proteomes" id="UP000305196"/>
    </source>
</evidence>
<organism evidence="1 2">
    <name type="scientific">Plasmodium vivax</name>
    <name type="common">malaria parasite P. vivax</name>
    <dbReference type="NCBI Taxonomy" id="5855"/>
    <lineage>
        <taxon>Eukaryota</taxon>
        <taxon>Sar</taxon>
        <taxon>Alveolata</taxon>
        <taxon>Apicomplexa</taxon>
        <taxon>Aconoidasida</taxon>
        <taxon>Haemosporida</taxon>
        <taxon>Plasmodiidae</taxon>
        <taxon>Plasmodium</taxon>
        <taxon>Plasmodium (Plasmodium)</taxon>
    </lineage>
</organism>
<protein>
    <recommendedName>
        <fullName evidence="3">VIR protein</fullName>
    </recommendedName>
</protein>